<protein>
    <recommendedName>
        <fullName evidence="3">Helix-turn-helix domain-containing protein</fullName>
    </recommendedName>
</protein>
<evidence type="ECO:0000313" key="2">
    <source>
        <dbReference type="Proteomes" id="UP000051660"/>
    </source>
</evidence>
<reference evidence="1 2" key="1">
    <citation type="submission" date="2014-03" db="EMBL/GenBank/DDBJ databases">
        <title>Bradyrhizobium valentinum sp. nov., isolated from effective nodules of Lupinus mariae-josephae, a lupine endemic of basic-lime soils in Eastern Spain.</title>
        <authorList>
            <person name="Duran D."/>
            <person name="Rey L."/>
            <person name="Navarro A."/>
            <person name="Busquets A."/>
            <person name="Imperial J."/>
            <person name="Ruiz-Argueso T."/>
        </authorList>
    </citation>
    <scope>NUCLEOTIDE SEQUENCE [LARGE SCALE GENOMIC DNA]</scope>
    <source>
        <strain evidence="1 2">CCBAU 23086</strain>
    </source>
</reference>
<comment type="caution">
    <text evidence="1">The sequence shown here is derived from an EMBL/GenBank/DDBJ whole genome shotgun (WGS) entry which is preliminary data.</text>
</comment>
<organism evidence="1 2">
    <name type="scientific">Bradyrhizobium lablabi</name>
    <dbReference type="NCBI Taxonomy" id="722472"/>
    <lineage>
        <taxon>Bacteria</taxon>
        <taxon>Pseudomonadati</taxon>
        <taxon>Pseudomonadota</taxon>
        <taxon>Alphaproteobacteria</taxon>
        <taxon>Hyphomicrobiales</taxon>
        <taxon>Nitrobacteraceae</taxon>
        <taxon>Bradyrhizobium</taxon>
    </lineage>
</organism>
<dbReference type="RefSeq" id="WP_057859776.1">
    <property type="nucleotide sequence ID" value="NZ_LLYB01000081.1"/>
</dbReference>
<dbReference type="EMBL" id="LLYB01000081">
    <property type="protein sequence ID" value="KRR21318.1"/>
    <property type="molecule type" value="Genomic_DNA"/>
</dbReference>
<name>A0A0R3MVM4_9BRAD</name>
<gene>
    <name evidence="1" type="ORF">CQ14_06625</name>
</gene>
<evidence type="ECO:0000313" key="1">
    <source>
        <dbReference type="EMBL" id="KRR21318.1"/>
    </source>
</evidence>
<dbReference type="AlphaFoldDB" id="A0A0R3MVM4"/>
<dbReference type="Proteomes" id="UP000051660">
    <property type="component" value="Unassembled WGS sequence"/>
</dbReference>
<accession>A0A0R3MVM4</accession>
<sequence length="103" mass="11164">MSKYALCSCCKQPLPSLKRGGVYLPPRKAQIFDTIDRNPGISALGIIAKCYNGNATTNAVRVHVAQINCLLMESGVRIRISGDGIDMRGSYRIVRPQEGKVAA</sequence>
<proteinExistence type="predicted"/>
<evidence type="ECO:0008006" key="3">
    <source>
        <dbReference type="Google" id="ProtNLM"/>
    </source>
</evidence>